<organism evidence="1 2">
    <name type="scientific">Romanomermis culicivorax</name>
    <name type="common">Nematode worm</name>
    <dbReference type="NCBI Taxonomy" id="13658"/>
    <lineage>
        <taxon>Eukaryota</taxon>
        <taxon>Metazoa</taxon>
        <taxon>Ecdysozoa</taxon>
        <taxon>Nematoda</taxon>
        <taxon>Enoplea</taxon>
        <taxon>Dorylaimia</taxon>
        <taxon>Mermithida</taxon>
        <taxon>Mermithoidea</taxon>
        <taxon>Mermithidae</taxon>
        <taxon>Romanomermis</taxon>
    </lineage>
</organism>
<accession>A0A915KJ27</accession>
<dbReference type="Proteomes" id="UP000887565">
    <property type="component" value="Unplaced"/>
</dbReference>
<proteinExistence type="predicted"/>
<dbReference type="AlphaFoldDB" id="A0A915KJ27"/>
<protein>
    <submittedName>
        <fullName evidence="2">Uncharacterized protein</fullName>
    </submittedName>
</protein>
<name>A0A915KJ27_ROMCU</name>
<dbReference type="WBParaSite" id="nRc.2.0.1.t38759-RA">
    <property type="protein sequence ID" value="nRc.2.0.1.t38759-RA"/>
    <property type="gene ID" value="nRc.2.0.1.g38759"/>
</dbReference>
<reference evidence="2" key="1">
    <citation type="submission" date="2022-11" db="UniProtKB">
        <authorList>
            <consortium name="WormBaseParasite"/>
        </authorList>
    </citation>
    <scope>IDENTIFICATION</scope>
</reference>
<evidence type="ECO:0000313" key="1">
    <source>
        <dbReference type="Proteomes" id="UP000887565"/>
    </source>
</evidence>
<evidence type="ECO:0000313" key="2">
    <source>
        <dbReference type="WBParaSite" id="nRc.2.0.1.t38759-RA"/>
    </source>
</evidence>
<sequence>MGPHRGSYSNNPLWHLQQSAPAPPIVLQTPASALQPNYFRKYVKAALIPDTSAASTFVDTFYTYCQHHLIM</sequence>
<keyword evidence="1" id="KW-1185">Reference proteome</keyword>